<feature type="transmembrane region" description="Helical" evidence="1">
    <location>
        <begin position="49"/>
        <end position="70"/>
    </location>
</feature>
<reference evidence="2 3" key="1">
    <citation type="submission" date="2017-11" db="EMBL/GenBank/DDBJ databases">
        <title>De novo assembly and phasing of dikaryotic genomes from two isolates of Puccinia coronata f. sp. avenae, the causal agent of oat crown rust.</title>
        <authorList>
            <person name="Miller M.E."/>
            <person name="Zhang Y."/>
            <person name="Omidvar V."/>
            <person name="Sperschneider J."/>
            <person name="Schwessinger B."/>
            <person name="Raley C."/>
            <person name="Palmer J.M."/>
            <person name="Garnica D."/>
            <person name="Upadhyaya N."/>
            <person name="Rathjen J."/>
            <person name="Taylor J.M."/>
            <person name="Park R.F."/>
            <person name="Dodds P.N."/>
            <person name="Hirsch C.D."/>
            <person name="Kianian S.F."/>
            <person name="Figueroa M."/>
        </authorList>
    </citation>
    <scope>NUCLEOTIDE SEQUENCE [LARGE SCALE GENOMIC DNA]</scope>
    <source>
        <strain evidence="2">12SD80</strain>
    </source>
</reference>
<evidence type="ECO:0000313" key="2">
    <source>
        <dbReference type="EMBL" id="PLW49159.1"/>
    </source>
</evidence>
<gene>
    <name evidence="2" type="ORF">PCASD_02986</name>
</gene>
<protein>
    <submittedName>
        <fullName evidence="2">Uncharacterized protein</fullName>
    </submittedName>
</protein>
<comment type="caution">
    <text evidence="2">The sequence shown here is derived from an EMBL/GenBank/DDBJ whole genome shotgun (WGS) entry which is preliminary data.</text>
</comment>
<organism evidence="2 3">
    <name type="scientific">Puccinia coronata f. sp. avenae</name>
    <dbReference type="NCBI Taxonomy" id="200324"/>
    <lineage>
        <taxon>Eukaryota</taxon>
        <taxon>Fungi</taxon>
        <taxon>Dikarya</taxon>
        <taxon>Basidiomycota</taxon>
        <taxon>Pucciniomycotina</taxon>
        <taxon>Pucciniomycetes</taxon>
        <taxon>Pucciniales</taxon>
        <taxon>Pucciniaceae</taxon>
        <taxon>Puccinia</taxon>
    </lineage>
</organism>
<accession>A0A2N5VGN8</accession>
<evidence type="ECO:0000313" key="3">
    <source>
        <dbReference type="Proteomes" id="UP000235392"/>
    </source>
</evidence>
<sequence>MCLVSQQANHPFQPIPLSLQLRSLDQVQKLPATRMGTIGPSPTREAEGALTIVVSPLITVLAMVIGCSILDNSRTDDYQPLYIAAQMGALGGPIAAIFCVLISAALSQEASEDSIEPIEVTVLRRKVERVRTWWGIVTPYMIGIAGGPIGSAILRATHQAHSIPPISAVRATAVGGIFATPIYYIFVWLVMTFLSLCLMHGDTLDVMEADIERAGSHISSV</sequence>
<feature type="transmembrane region" description="Helical" evidence="1">
    <location>
        <begin position="133"/>
        <end position="156"/>
    </location>
</feature>
<proteinExistence type="predicted"/>
<name>A0A2N5VGN8_9BASI</name>
<dbReference type="AlphaFoldDB" id="A0A2N5VGN8"/>
<keyword evidence="1" id="KW-1133">Transmembrane helix</keyword>
<keyword evidence="1" id="KW-0472">Membrane</keyword>
<dbReference type="Proteomes" id="UP000235392">
    <property type="component" value="Unassembled WGS sequence"/>
</dbReference>
<feature type="transmembrane region" description="Helical" evidence="1">
    <location>
        <begin position="82"/>
        <end position="106"/>
    </location>
</feature>
<dbReference type="EMBL" id="PGCI01000018">
    <property type="protein sequence ID" value="PLW49159.1"/>
    <property type="molecule type" value="Genomic_DNA"/>
</dbReference>
<feature type="transmembrane region" description="Helical" evidence="1">
    <location>
        <begin position="168"/>
        <end position="191"/>
    </location>
</feature>
<evidence type="ECO:0000256" key="1">
    <source>
        <dbReference type="SAM" id="Phobius"/>
    </source>
</evidence>
<keyword evidence="1" id="KW-0812">Transmembrane</keyword>